<comment type="catalytic activity">
    <reaction evidence="1">
        <text>ATP + protein L-histidine = ADP + protein N-phospho-L-histidine.</text>
        <dbReference type="EC" id="2.7.13.3"/>
    </reaction>
</comment>
<keyword evidence="4" id="KW-0597">Phosphoprotein</keyword>
<feature type="compositionally biased region" description="Basic and acidic residues" evidence="8">
    <location>
        <begin position="322"/>
        <end position="335"/>
    </location>
</feature>
<evidence type="ECO:0000259" key="9">
    <source>
        <dbReference type="PROSITE" id="PS50109"/>
    </source>
</evidence>
<dbReference type="EMBL" id="DXGD01000374">
    <property type="protein sequence ID" value="HIX00486.1"/>
    <property type="molecule type" value="Genomic_DNA"/>
</dbReference>
<feature type="domain" description="Histidine kinase" evidence="9">
    <location>
        <begin position="102"/>
        <end position="323"/>
    </location>
</feature>
<dbReference type="SUPFAM" id="SSF47384">
    <property type="entry name" value="Homodimeric domain of signal transducing histidine kinase"/>
    <property type="match status" value="1"/>
</dbReference>
<dbReference type="InterPro" id="IPR005467">
    <property type="entry name" value="His_kinase_dom"/>
</dbReference>
<evidence type="ECO:0000256" key="8">
    <source>
        <dbReference type="SAM" id="MobiDB-lite"/>
    </source>
</evidence>
<dbReference type="SUPFAM" id="SSF55874">
    <property type="entry name" value="ATPase domain of HSP90 chaperone/DNA topoisomerase II/histidine kinase"/>
    <property type="match status" value="1"/>
</dbReference>
<reference evidence="10" key="2">
    <citation type="submission" date="2021-04" db="EMBL/GenBank/DDBJ databases">
        <authorList>
            <person name="Gilroy R."/>
        </authorList>
    </citation>
    <scope>NUCLEOTIDE SEQUENCE</scope>
    <source>
        <strain evidence="10">ChiHejej3B27-3195</strain>
    </source>
</reference>
<dbReference type="InterPro" id="IPR004358">
    <property type="entry name" value="Sig_transdc_His_kin-like_C"/>
</dbReference>
<keyword evidence="7" id="KW-0902">Two-component regulatory system</keyword>
<dbReference type="EC" id="2.7.13.3" evidence="3"/>
<evidence type="ECO:0000256" key="4">
    <source>
        <dbReference type="ARBA" id="ARBA00022553"/>
    </source>
</evidence>
<dbReference type="SMART" id="SM00387">
    <property type="entry name" value="HATPase_c"/>
    <property type="match status" value="1"/>
</dbReference>
<dbReference type="Pfam" id="PF00512">
    <property type="entry name" value="HisKA"/>
    <property type="match status" value="1"/>
</dbReference>
<dbReference type="Gene3D" id="3.30.565.10">
    <property type="entry name" value="Histidine kinase-like ATPase, C-terminal domain"/>
    <property type="match status" value="1"/>
</dbReference>
<evidence type="ECO:0000256" key="2">
    <source>
        <dbReference type="ARBA" id="ARBA00004236"/>
    </source>
</evidence>
<dbReference type="PANTHER" id="PTHR43711">
    <property type="entry name" value="TWO-COMPONENT HISTIDINE KINASE"/>
    <property type="match status" value="1"/>
</dbReference>
<dbReference type="PROSITE" id="PS50109">
    <property type="entry name" value="HIS_KIN"/>
    <property type="match status" value="1"/>
</dbReference>
<evidence type="ECO:0000256" key="7">
    <source>
        <dbReference type="ARBA" id="ARBA00023012"/>
    </source>
</evidence>
<sequence length="335" mass="35970">VLHRIASPPQNADPTEAGHLIFTLDGTPIPVEDRPARRVIRGETFDSMVSVIGEPGRDSRIISISSRIITGVEGDVESRILIFTDVTEEHRATQAREEVIATVSHELRTPLTSILGYTDLCLEELDGLPRETADLLRPSLEIVERNAESLHARVEDLLLQQQARSGKLVLDIAEVDLGRLVGRCVESARSAAKDKGTEIGFTVDVPLVAELDPRRVEQVVDNIITNAVKYTQDGGRITVRAFPAAESVGFSVQDNGPGMDEQEQAQLFTPFFRGSAASSSTSSGAGLGLALTSSIVEAHRGQIALQSAPGEGSTFTVSFPAKRAEDRPEGETAAA</sequence>
<keyword evidence="6 10" id="KW-0418">Kinase</keyword>
<proteinExistence type="predicted"/>
<evidence type="ECO:0000256" key="1">
    <source>
        <dbReference type="ARBA" id="ARBA00000085"/>
    </source>
</evidence>
<evidence type="ECO:0000256" key="3">
    <source>
        <dbReference type="ARBA" id="ARBA00012438"/>
    </source>
</evidence>
<keyword evidence="5" id="KW-0808">Transferase</keyword>
<name>A0A9D1UU78_9MICC</name>
<feature type="non-terminal residue" evidence="10">
    <location>
        <position position="1"/>
    </location>
</feature>
<comment type="caution">
    <text evidence="10">The sequence shown here is derived from an EMBL/GenBank/DDBJ whole genome shotgun (WGS) entry which is preliminary data.</text>
</comment>
<evidence type="ECO:0000313" key="10">
    <source>
        <dbReference type="EMBL" id="HIX00486.1"/>
    </source>
</evidence>
<evidence type="ECO:0000256" key="6">
    <source>
        <dbReference type="ARBA" id="ARBA00022777"/>
    </source>
</evidence>
<dbReference type="CDD" id="cd00082">
    <property type="entry name" value="HisKA"/>
    <property type="match status" value="1"/>
</dbReference>
<organism evidence="10 11">
    <name type="scientific">Candidatus Nesterenkonia stercoripullorum</name>
    <dbReference type="NCBI Taxonomy" id="2838701"/>
    <lineage>
        <taxon>Bacteria</taxon>
        <taxon>Bacillati</taxon>
        <taxon>Actinomycetota</taxon>
        <taxon>Actinomycetes</taxon>
        <taxon>Micrococcales</taxon>
        <taxon>Micrococcaceae</taxon>
        <taxon>Nesterenkonia</taxon>
    </lineage>
</organism>
<dbReference type="InterPro" id="IPR003594">
    <property type="entry name" value="HATPase_dom"/>
</dbReference>
<dbReference type="Gene3D" id="1.10.287.130">
    <property type="match status" value="1"/>
</dbReference>
<dbReference type="GO" id="GO:0005886">
    <property type="term" value="C:plasma membrane"/>
    <property type="evidence" value="ECO:0007669"/>
    <property type="project" value="UniProtKB-SubCell"/>
</dbReference>
<dbReference type="SMART" id="SM00388">
    <property type="entry name" value="HisKA"/>
    <property type="match status" value="1"/>
</dbReference>
<feature type="region of interest" description="Disordered" evidence="8">
    <location>
        <begin position="306"/>
        <end position="335"/>
    </location>
</feature>
<dbReference type="InterPro" id="IPR036097">
    <property type="entry name" value="HisK_dim/P_sf"/>
</dbReference>
<dbReference type="InterPro" id="IPR036890">
    <property type="entry name" value="HATPase_C_sf"/>
</dbReference>
<dbReference type="PANTHER" id="PTHR43711:SF1">
    <property type="entry name" value="HISTIDINE KINASE 1"/>
    <property type="match status" value="1"/>
</dbReference>
<evidence type="ECO:0000256" key="5">
    <source>
        <dbReference type="ARBA" id="ARBA00022679"/>
    </source>
</evidence>
<dbReference type="PRINTS" id="PR00344">
    <property type="entry name" value="BCTRLSENSOR"/>
</dbReference>
<dbReference type="FunFam" id="3.30.565.10:FF:000006">
    <property type="entry name" value="Sensor histidine kinase WalK"/>
    <property type="match status" value="1"/>
</dbReference>
<dbReference type="GO" id="GO:0000155">
    <property type="term" value="F:phosphorelay sensor kinase activity"/>
    <property type="evidence" value="ECO:0007669"/>
    <property type="project" value="InterPro"/>
</dbReference>
<accession>A0A9D1UU78</accession>
<evidence type="ECO:0000313" key="11">
    <source>
        <dbReference type="Proteomes" id="UP000824151"/>
    </source>
</evidence>
<dbReference type="AlphaFoldDB" id="A0A9D1UU78"/>
<gene>
    <name evidence="10" type="ORF">H9871_10125</name>
</gene>
<dbReference type="InterPro" id="IPR003661">
    <property type="entry name" value="HisK_dim/P_dom"/>
</dbReference>
<reference evidence="10" key="1">
    <citation type="journal article" date="2021" name="PeerJ">
        <title>Extensive microbial diversity within the chicken gut microbiome revealed by metagenomics and culture.</title>
        <authorList>
            <person name="Gilroy R."/>
            <person name="Ravi A."/>
            <person name="Getino M."/>
            <person name="Pursley I."/>
            <person name="Horton D.L."/>
            <person name="Alikhan N.F."/>
            <person name="Baker D."/>
            <person name="Gharbi K."/>
            <person name="Hall N."/>
            <person name="Watson M."/>
            <person name="Adriaenssens E.M."/>
            <person name="Foster-Nyarko E."/>
            <person name="Jarju S."/>
            <person name="Secka A."/>
            <person name="Antonio M."/>
            <person name="Oren A."/>
            <person name="Chaudhuri R.R."/>
            <person name="La Ragione R."/>
            <person name="Hildebrand F."/>
            <person name="Pallen M.J."/>
        </authorList>
    </citation>
    <scope>NUCLEOTIDE SEQUENCE</scope>
    <source>
        <strain evidence="10">ChiHejej3B27-3195</strain>
    </source>
</reference>
<dbReference type="Pfam" id="PF02518">
    <property type="entry name" value="HATPase_c"/>
    <property type="match status" value="1"/>
</dbReference>
<dbReference type="InterPro" id="IPR050736">
    <property type="entry name" value="Sensor_HK_Regulatory"/>
</dbReference>
<comment type="subcellular location">
    <subcellularLocation>
        <location evidence="2">Cell membrane</location>
    </subcellularLocation>
</comment>
<dbReference type="Proteomes" id="UP000824151">
    <property type="component" value="Unassembled WGS sequence"/>
</dbReference>
<protein>
    <recommendedName>
        <fullName evidence="3">histidine kinase</fullName>
        <ecNumber evidence="3">2.7.13.3</ecNumber>
    </recommendedName>
</protein>